<dbReference type="EMBL" id="JBHLWO010000002">
    <property type="protein sequence ID" value="MFC0320229.1"/>
    <property type="molecule type" value="Genomic_DNA"/>
</dbReference>
<evidence type="ECO:0000313" key="3">
    <source>
        <dbReference type="Proteomes" id="UP001589774"/>
    </source>
</evidence>
<name>A0ABV6HMV2_9SPHI</name>
<evidence type="ECO:0000256" key="1">
    <source>
        <dbReference type="SAM" id="MobiDB-lite"/>
    </source>
</evidence>
<keyword evidence="3" id="KW-1185">Reference proteome</keyword>
<dbReference type="SUPFAM" id="SSF52206">
    <property type="entry name" value="Hypothetical protein MTH538"/>
    <property type="match status" value="1"/>
</dbReference>
<dbReference type="Proteomes" id="UP001589774">
    <property type="component" value="Unassembled WGS sequence"/>
</dbReference>
<evidence type="ECO:0000313" key="2">
    <source>
        <dbReference type="EMBL" id="MFC0320229.1"/>
    </source>
</evidence>
<feature type="region of interest" description="Disordered" evidence="1">
    <location>
        <begin position="126"/>
        <end position="145"/>
    </location>
</feature>
<proteinExistence type="predicted"/>
<protein>
    <recommendedName>
        <fullName evidence="4">TIR-like protein DUF1863</fullName>
    </recommendedName>
</protein>
<sequence length="145" mass="16524">MEKPIKVYISHQSRCDEKEINNLIQYLEKKGFVVTHGAATSEEFAQFIQEKDYYVCMMEKNTFKSKEVANEISFAAKKGKRIFGIFCPDITESINIPTALEDYATGITEWNPSKLEKGLRGEDIGFFNPDGTPRKPTRKADTVKC</sequence>
<evidence type="ECO:0008006" key="4">
    <source>
        <dbReference type="Google" id="ProtNLM"/>
    </source>
</evidence>
<dbReference type="Gene3D" id="3.40.50.9200">
    <property type="entry name" value="Hypothetical protein MTH538"/>
    <property type="match status" value="1"/>
</dbReference>
<gene>
    <name evidence="2" type="ORF">ACFFI0_18025</name>
</gene>
<dbReference type="RefSeq" id="WP_377477429.1">
    <property type="nucleotide sequence ID" value="NZ_JBHLWO010000002.1"/>
</dbReference>
<reference evidence="2 3" key="1">
    <citation type="submission" date="2024-09" db="EMBL/GenBank/DDBJ databases">
        <authorList>
            <person name="Sun Q."/>
            <person name="Mori K."/>
        </authorList>
    </citation>
    <scope>NUCLEOTIDE SEQUENCE [LARGE SCALE GENOMIC DNA]</scope>
    <source>
        <strain evidence="2 3">CCM 7765</strain>
    </source>
</reference>
<comment type="caution">
    <text evidence="2">The sequence shown here is derived from an EMBL/GenBank/DDBJ whole genome shotgun (WGS) entry which is preliminary data.</text>
</comment>
<organism evidence="2 3">
    <name type="scientific">Olivibacter oleidegradans</name>
    <dbReference type="NCBI Taxonomy" id="760123"/>
    <lineage>
        <taxon>Bacteria</taxon>
        <taxon>Pseudomonadati</taxon>
        <taxon>Bacteroidota</taxon>
        <taxon>Sphingobacteriia</taxon>
        <taxon>Sphingobacteriales</taxon>
        <taxon>Sphingobacteriaceae</taxon>
        <taxon>Olivibacter</taxon>
    </lineage>
</organism>
<accession>A0ABV6HMV2</accession>
<dbReference type="InterPro" id="IPR036490">
    <property type="entry name" value="ThsB_TIR-like_sf"/>
</dbReference>